<dbReference type="Gene3D" id="3.40.50.1820">
    <property type="entry name" value="alpha/beta hydrolase"/>
    <property type="match status" value="1"/>
</dbReference>
<dbReference type="Pfam" id="PF07859">
    <property type="entry name" value="Abhydrolase_3"/>
    <property type="match status" value="1"/>
</dbReference>
<evidence type="ECO:0000259" key="2">
    <source>
        <dbReference type="Pfam" id="PF07859"/>
    </source>
</evidence>
<dbReference type="EMBL" id="CACSIO010000001">
    <property type="protein sequence ID" value="CAA0082432.1"/>
    <property type="molecule type" value="Genomic_DNA"/>
</dbReference>
<dbReference type="GO" id="GO:0016787">
    <property type="term" value="F:hydrolase activity"/>
    <property type="evidence" value="ECO:0007669"/>
    <property type="project" value="UniProtKB-KW"/>
</dbReference>
<keyword evidence="1 3" id="KW-0378">Hydrolase</keyword>
<organism evidence="3 4">
    <name type="scientific">BD1-7 clade bacterium</name>
    <dbReference type="NCBI Taxonomy" id="2029982"/>
    <lineage>
        <taxon>Bacteria</taxon>
        <taxon>Pseudomonadati</taxon>
        <taxon>Pseudomonadota</taxon>
        <taxon>Gammaproteobacteria</taxon>
        <taxon>Cellvibrionales</taxon>
        <taxon>Spongiibacteraceae</taxon>
        <taxon>BD1-7 clade</taxon>
    </lineage>
</organism>
<dbReference type="EC" id="3.1.1.-" evidence="3"/>
<accession>A0A5S9N0Z6</accession>
<feature type="domain" description="Alpha/beta hydrolase fold-3" evidence="2">
    <location>
        <begin position="91"/>
        <end position="295"/>
    </location>
</feature>
<dbReference type="Proteomes" id="UP000441399">
    <property type="component" value="Unassembled WGS sequence"/>
</dbReference>
<dbReference type="SUPFAM" id="SSF53474">
    <property type="entry name" value="alpha/beta-Hydrolases"/>
    <property type="match status" value="1"/>
</dbReference>
<dbReference type="InterPro" id="IPR029058">
    <property type="entry name" value="AB_hydrolase_fold"/>
</dbReference>
<dbReference type="InterPro" id="IPR050300">
    <property type="entry name" value="GDXG_lipolytic_enzyme"/>
</dbReference>
<keyword evidence="4" id="KW-1185">Reference proteome</keyword>
<dbReference type="OrthoDB" id="9806180at2"/>
<dbReference type="PANTHER" id="PTHR48081:SF8">
    <property type="entry name" value="ALPHA_BETA HYDROLASE FOLD-3 DOMAIN-CONTAINING PROTEIN-RELATED"/>
    <property type="match status" value="1"/>
</dbReference>
<sequence>MSSSSQISESSAPVSPQAETILARLPDPRLAPAMPLPSDIAGWQAYQAQVETNASANAVDTQGVIVSSTTLGGLPVMVVRPESSAASASAVYFHGGAYTCFSARTSLVTPIQLVRRTGVTLYSIDYPLAPISHWQHTTTAVLAAMRALLTLPDFAKHPWAMIGESAGGGLAAAMVMMLRDNHIDLPAALLAWSPWTDLSASGDSYIQRQDVDPCLLYENHLQRAAAAYAPTHAERICAEVSPLFGDVARGFVPTQIQVGSREILFSDASRFADKLRGAGQSVDFQIFEGMPHGFQGLMLDAPEGQRSLTMAADFLRRYLLIEP</sequence>
<evidence type="ECO:0000313" key="4">
    <source>
        <dbReference type="Proteomes" id="UP000441399"/>
    </source>
</evidence>
<proteinExistence type="predicted"/>
<dbReference type="InterPro" id="IPR013094">
    <property type="entry name" value="AB_hydrolase_3"/>
</dbReference>
<protein>
    <submittedName>
        <fullName evidence="3">Acetyl-hydrolase LipR</fullName>
        <ecNumber evidence="3">3.1.1.-</ecNumber>
    </submittedName>
</protein>
<dbReference type="AlphaFoldDB" id="A0A5S9N0Z6"/>
<evidence type="ECO:0000313" key="3">
    <source>
        <dbReference type="EMBL" id="CAA0082432.1"/>
    </source>
</evidence>
<gene>
    <name evidence="3" type="primary">lipR</name>
    <name evidence="3" type="ORF">OPDIPICF_00413</name>
</gene>
<reference evidence="3 4" key="1">
    <citation type="submission" date="2019-11" db="EMBL/GenBank/DDBJ databases">
        <authorList>
            <person name="Holert J."/>
        </authorList>
    </citation>
    <scope>NUCLEOTIDE SEQUENCE [LARGE SCALE GENOMIC DNA]</scope>
    <source>
        <strain evidence="3">SB11_3</strain>
    </source>
</reference>
<dbReference type="PANTHER" id="PTHR48081">
    <property type="entry name" value="AB HYDROLASE SUPERFAMILY PROTEIN C4A8.06C"/>
    <property type="match status" value="1"/>
</dbReference>
<evidence type="ECO:0000256" key="1">
    <source>
        <dbReference type="ARBA" id="ARBA00022801"/>
    </source>
</evidence>
<name>A0A5S9N0Z6_9GAMM</name>